<keyword evidence="1" id="KW-0175">Coiled coil</keyword>
<keyword evidence="5" id="KW-1185">Reference proteome</keyword>
<dbReference type="GO" id="GO:0051260">
    <property type="term" value="P:protein homooligomerization"/>
    <property type="evidence" value="ECO:0007669"/>
    <property type="project" value="InterPro"/>
</dbReference>
<dbReference type="PANTHER" id="PTHR11145:SF8">
    <property type="entry name" value="RE57120P"/>
    <property type="match status" value="1"/>
</dbReference>
<dbReference type="SUPFAM" id="SSF54695">
    <property type="entry name" value="POZ domain"/>
    <property type="match status" value="1"/>
</dbReference>
<reference evidence="4 5" key="1">
    <citation type="journal article" date="2018" name="BMC Genomics">
        <title>The genome of Naegleria lovaniensis, the basis for a comparative approach to unravel pathogenicity factors of the human pathogenic amoeba N. fowleri.</title>
        <authorList>
            <person name="Liechti N."/>
            <person name="Schurch N."/>
            <person name="Bruggmann R."/>
            <person name="Wittwer M."/>
        </authorList>
    </citation>
    <scope>NUCLEOTIDE SEQUENCE [LARGE SCALE GENOMIC DNA]</scope>
    <source>
        <strain evidence="4 5">ATCC 30569</strain>
    </source>
</reference>
<dbReference type="InterPro" id="IPR011333">
    <property type="entry name" value="SKP1/BTB/POZ_sf"/>
</dbReference>
<evidence type="ECO:0000313" key="5">
    <source>
        <dbReference type="Proteomes" id="UP000816034"/>
    </source>
</evidence>
<dbReference type="GeneID" id="68106929"/>
<dbReference type="CDD" id="cd11709">
    <property type="entry name" value="SPRY"/>
    <property type="match status" value="1"/>
</dbReference>
<dbReference type="Gene3D" id="3.30.710.10">
    <property type="entry name" value="Potassium Channel Kv1.1, Chain A"/>
    <property type="match status" value="1"/>
</dbReference>
<organism evidence="4 5">
    <name type="scientific">Naegleria lovaniensis</name>
    <name type="common">Amoeba</name>
    <dbReference type="NCBI Taxonomy" id="51637"/>
    <lineage>
        <taxon>Eukaryota</taxon>
        <taxon>Discoba</taxon>
        <taxon>Heterolobosea</taxon>
        <taxon>Tetramitia</taxon>
        <taxon>Eutetramitia</taxon>
        <taxon>Vahlkampfiidae</taxon>
        <taxon>Naegleria</taxon>
    </lineage>
</organism>
<dbReference type="AlphaFoldDB" id="A0AA88GZW6"/>
<protein>
    <recommendedName>
        <fullName evidence="3">Potassium channel tetramerisation-type BTB domain-containing protein</fullName>
    </recommendedName>
</protein>
<dbReference type="Pfam" id="PF02214">
    <property type="entry name" value="BTB_2"/>
    <property type="match status" value="1"/>
</dbReference>
<feature type="domain" description="Potassium channel tetramerisation-type BTB" evidence="3">
    <location>
        <begin position="109"/>
        <end position="199"/>
    </location>
</feature>
<dbReference type="CDD" id="cd18316">
    <property type="entry name" value="BTB_POZ_KCTD-like"/>
    <property type="match status" value="1"/>
</dbReference>
<dbReference type="InterPro" id="IPR013320">
    <property type="entry name" value="ConA-like_dom_sf"/>
</dbReference>
<gene>
    <name evidence="4" type="ORF">C9374_014476</name>
</gene>
<proteinExistence type="predicted"/>
<comment type="caution">
    <text evidence="4">The sequence shown here is derived from an EMBL/GenBank/DDBJ whole genome shotgun (WGS) entry which is preliminary data.</text>
</comment>
<dbReference type="InterPro" id="IPR043136">
    <property type="entry name" value="B30.2/SPRY_sf"/>
</dbReference>
<dbReference type="SUPFAM" id="SSF49899">
    <property type="entry name" value="Concanavalin A-like lectins/glucanases"/>
    <property type="match status" value="1"/>
</dbReference>
<dbReference type="Proteomes" id="UP000816034">
    <property type="component" value="Unassembled WGS sequence"/>
</dbReference>
<dbReference type="PANTHER" id="PTHR11145">
    <property type="entry name" value="BTB/POZ DOMAIN-CONTAINING ADAPTER FOR CUL3-MEDIATED RHOA DEGRADATION PROTEIN FAMILY MEMBER"/>
    <property type="match status" value="1"/>
</dbReference>
<evidence type="ECO:0000259" key="3">
    <source>
        <dbReference type="Pfam" id="PF02214"/>
    </source>
</evidence>
<dbReference type="EMBL" id="PYSW02000008">
    <property type="protein sequence ID" value="KAG2389076.1"/>
    <property type="molecule type" value="Genomic_DNA"/>
</dbReference>
<feature type="coiled-coil region" evidence="1">
    <location>
        <begin position="33"/>
        <end position="74"/>
    </location>
</feature>
<name>A0AA88GZW6_NAELO</name>
<sequence length="396" mass="45226">MMNSYCVAGGSSSSNNREGERGSLQTTNSIKSLKELELKQKELNERADSLLKAEKELEKQQEQLLIRIKENTQRSLDLDQREQRISDIEEKLSKSTTVTTTRGPPNEMVRLNVGGTIFATTMASLLSEKDTFFSAYFSDYFVPNPEEHDHAYFIDRPNANFELILDHLRGLNIRSKIERLSEKDLMEFVDEVVYYQVTSIFSLLPSMGKNSLRNKYTLELDEEKLRCDTFDPTYTSSGLQLTSNNKRVVKKDHRKNSFIVFGDVCASEYSIKLISNCANLFVGFASRTVNVHSDSLSYDNTGGYYLKMGNGRLFSSNKTNCPYNGEPIKDGSVVKAILKENKISFMVNGKTIGKAYDVPSHNLYPHCLFRTLIVKWRFYLDFCGVFKNNIGKVFRF</sequence>
<evidence type="ECO:0000256" key="1">
    <source>
        <dbReference type="SAM" id="Coils"/>
    </source>
</evidence>
<evidence type="ECO:0000313" key="4">
    <source>
        <dbReference type="EMBL" id="KAG2389076.1"/>
    </source>
</evidence>
<feature type="region of interest" description="Disordered" evidence="2">
    <location>
        <begin position="1"/>
        <end position="29"/>
    </location>
</feature>
<accession>A0AA88GZW6</accession>
<evidence type="ECO:0000256" key="2">
    <source>
        <dbReference type="SAM" id="MobiDB-lite"/>
    </source>
</evidence>
<dbReference type="RefSeq" id="XP_044553068.1">
    <property type="nucleotide sequence ID" value="XM_044690467.1"/>
</dbReference>
<dbReference type="InterPro" id="IPR045068">
    <property type="entry name" value="BACURD1-3"/>
</dbReference>
<dbReference type="Gene3D" id="2.60.120.920">
    <property type="match status" value="1"/>
</dbReference>
<dbReference type="InterPro" id="IPR003131">
    <property type="entry name" value="T1-type_BTB"/>
</dbReference>